<evidence type="ECO:0000313" key="1">
    <source>
        <dbReference type="EMBL" id="AGY56646.1"/>
    </source>
</evidence>
<name>U5QCP2_GLOK1</name>
<keyword evidence="2" id="KW-1185">Reference proteome</keyword>
<dbReference type="AlphaFoldDB" id="U5QCP2"/>
<reference evidence="1 2" key="1">
    <citation type="journal article" date="2013" name="PLoS ONE">
        <title>Cultivation and Complete Genome Sequencing of Gloeobacter kilaueensis sp. nov., from a Lava Cave in Kilauea Caldera, Hawai'i.</title>
        <authorList>
            <person name="Saw J.H."/>
            <person name="Schatz M."/>
            <person name="Brown M.V."/>
            <person name="Kunkel D.D."/>
            <person name="Foster J.S."/>
            <person name="Shick H."/>
            <person name="Christensen S."/>
            <person name="Hou S."/>
            <person name="Wan X."/>
            <person name="Donachie S.P."/>
        </authorList>
    </citation>
    <scope>NUCLEOTIDE SEQUENCE [LARGE SCALE GENOMIC DNA]</scope>
    <source>
        <strain evidence="2">JS</strain>
    </source>
</reference>
<dbReference type="HOGENOM" id="CLU_2553457_0_0_3"/>
<protein>
    <submittedName>
        <fullName evidence="1">Uncharacterized protein</fullName>
    </submittedName>
</protein>
<accession>U5QCP2</accession>
<dbReference type="RefSeq" id="WP_023171667.1">
    <property type="nucleotide sequence ID" value="NC_022600.1"/>
</dbReference>
<gene>
    <name evidence="1" type="ORF">GKIL_0399</name>
</gene>
<sequence length="82" mass="9030">MLETNSEEKFRLHLGPLVRQIEEQTWQASLLPCLLEVLAKGAPKVHSDTVGHALAVLAGVLQDDLNSLHEDVRALSKLLEHG</sequence>
<evidence type="ECO:0000313" key="2">
    <source>
        <dbReference type="Proteomes" id="UP000017396"/>
    </source>
</evidence>
<dbReference type="Proteomes" id="UP000017396">
    <property type="component" value="Chromosome"/>
</dbReference>
<organism evidence="1 2">
    <name type="scientific">Gloeobacter kilaueensis (strain ATCC BAA-2537 / CCAP 1431/1 / ULC 316 / JS1)</name>
    <dbReference type="NCBI Taxonomy" id="1183438"/>
    <lineage>
        <taxon>Bacteria</taxon>
        <taxon>Bacillati</taxon>
        <taxon>Cyanobacteriota</taxon>
        <taxon>Cyanophyceae</taxon>
        <taxon>Gloeobacterales</taxon>
        <taxon>Gloeobacteraceae</taxon>
        <taxon>Gloeobacter</taxon>
    </lineage>
</organism>
<proteinExistence type="predicted"/>
<dbReference type="KEGG" id="glj:GKIL_0399"/>
<dbReference type="EMBL" id="CP003587">
    <property type="protein sequence ID" value="AGY56646.1"/>
    <property type="molecule type" value="Genomic_DNA"/>
</dbReference>
<dbReference type="STRING" id="1183438.GKIL_0399"/>